<name>A0A1G8FTA3_9CLOT</name>
<proteinExistence type="predicted"/>
<evidence type="ECO:0000313" key="2">
    <source>
        <dbReference type="EMBL" id="SDH85372.1"/>
    </source>
</evidence>
<protein>
    <submittedName>
        <fullName evidence="2">Uncharacterized protein</fullName>
    </submittedName>
</protein>
<organism evidence="2 3">
    <name type="scientific">Proteiniclasticum ruminis</name>
    <dbReference type="NCBI Taxonomy" id="398199"/>
    <lineage>
        <taxon>Bacteria</taxon>
        <taxon>Bacillati</taxon>
        <taxon>Bacillota</taxon>
        <taxon>Clostridia</taxon>
        <taxon>Eubacteriales</taxon>
        <taxon>Clostridiaceae</taxon>
        <taxon>Proteiniclasticum</taxon>
    </lineage>
</organism>
<gene>
    <name evidence="2" type="ORF">SAMN05421804_10129</name>
</gene>
<sequence length="58" mass="6494">MRGKFSPYFFVGIIILVGYLLVENLIVTIPGIVAVPILLFALTLIIIDGIKRRAHKEK</sequence>
<dbReference type="EMBL" id="FNDZ01000001">
    <property type="protein sequence ID" value="SDH85372.1"/>
    <property type="molecule type" value="Genomic_DNA"/>
</dbReference>
<dbReference type="AlphaFoldDB" id="A0A1G8FTA3"/>
<reference evidence="2 3" key="1">
    <citation type="submission" date="2016-10" db="EMBL/GenBank/DDBJ databases">
        <authorList>
            <person name="de Groot N.N."/>
        </authorList>
    </citation>
    <scope>NUCLEOTIDE SEQUENCE [LARGE SCALE GENOMIC DNA]</scope>
    <source>
        <strain evidence="2 3">CGMCC 1.5058</strain>
    </source>
</reference>
<keyword evidence="1" id="KW-0812">Transmembrane</keyword>
<dbReference type="Proteomes" id="UP000183255">
    <property type="component" value="Unassembled WGS sequence"/>
</dbReference>
<feature type="transmembrane region" description="Helical" evidence="1">
    <location>
        <begin position="28"/>
        <end position="50"/>
    </location>
</feature>
<evidence type="ECO:0000256" key="1">
    <source>
        <dbReference type="SAM" id="Phobius"/>
    </source>
</evidence>
<keyword evidence="1" id="KW-0472">Membrane</keyword>
<feature type="transmembrane region" description="Helical" evidence="1">
    <location>
        <begin position="5"/>
        <end position="22"/>
    </location>
</feature>
<keyword evidence="1" id="KW-1133">Transmembrane helix</keyword>
<evidence type="ECO:0000313" key="3">
    <source>
        <dbReference type="Proteomes" id="UP000183255"/>
    </source>
</evidence>
<accession>A0A1G8FTA3</accession>
<dbReference type="RefSeq" id="WP_155953229.1">
    <property type="nucleotide sequence ID" value="NZ_DAMANS010000003.1"/>
</dbReference>